<reference evidence="12" key="1">
    <citation type="journal article" date="2020" name="Nat. Commun.">
        <title>Genome assembly of wild tea tree DASZ reveals pedigree and selection history of tea varieties.</title>
        <authorList>
            <person name="Zhang W."/>
            <person name="Zhang Y."/>
            <person name="Qiu H."/>
            <person name="Guo Y."/>
            <person name="Wan H."/>
            <person name="Zhang X."/>
            <person name="Scossa F."/>
            <person name="Alseekh S."/>
            <person name="Zhang Q."/>
            <person name="Wang P."/>
            <person name="Xu L."/>
            <person name="Schmidt M.H."/>
            <person name="Jia X."/>
            <person name="Li D."/>
            <person name="Zhu A."/>
            <person name="Guo F."/>
            <person name="Chen W."/>
            <person name="Ni D."/>
            <person name="Usadel B."/>
            <person name="Fernie A.R."/>
            <person name="Wen W."/>
        </authorList>
    </citation>
    <scope>NUCLEOTIDE SEQUENCE [LARGE SCALE GENOMIC DNA]</scope>
    <source>
        <strain evidence="12">cv. G240</strain>
    </source>
</reference>
<keyword evidence="3 8" id="KW-0812">Transmembrane</keyword>
<sequence>MNLSLGESKEETVFTMSNVAFTRESWIWRKSSTRFKNEADLLAPRKKMSGKHTHMGPGTWRISCSFHSLVAVLVAVFIISVFYTTRVNKLLVEDHQEASIENKMLRNGHQVVSKNGSGDSLQGCNLFSGKWVYDDKSFPLYKELECSFIDDGMACERFGRRDFNYQHWRWQPHDCDLPRLELRGKKLVFVGDSLNRNQWASMVCLVQSPIPPSLKSMNINGSLISFKAIEYNASIDFYWAPLLVESNSDDFINHRIPDRIVRVQAIEKHARYWTDADILVFNSYIWWRRPKLKVLLDLLIACKFNLETMIIRWGSFGSSDGIYKEVEMLRSYELALRTWSDWLDIHINRTKTKLFFTSMSPTHERAEEWGMPPNQKCNNETEPISKGHWGIDSDPRMMRVVEATIDELKARGLKVQMLNITQLSEYRKDAHPSIYRKIWGSKEEQSNPIRDADCLHWCLPGVPDVLKDRTVNDGHQSVNSSGSNKGTDRDLCNSNSKQ</sequence>
<protein>
    <recommendedName>
        <fullName evidence="13">Trichome birefringence-like N-terminal domain-containing protein</fullName>
    </recommendedName>
</protein>
<feature type="domain" description="Trichome birefringence-like N-terminal" evidence="10">
    <location>
        <begin position="123"/>
        <end position="176"/>
    </location>
</feature>
<feature type="transmembrane region" description="Helical" evidence="8">
    <location>
        <begin position="64"/>
        <end position="83"/>
    </location>
</feature>
<evidence type="ECO:0000256" key="8">
    <source>
        <dbReference type="SAM" id="Phobius"/>
    </source>
</evidence>
<dbReference type="GO" id="GO:0016413">
    <property type="term" value="F:O-acetyltransferase activity"/>
    <property type="evidence" value="ECO:0007669"/>
    <property type="project" value="InterPro"/>
</dbReference>
<dbReference type="InterPro" id="IPR025846">
    <property type="entry name" value="TBL_N"/>
</dbReference>
<dbReference type="Pfam" id="PF14416">
    <property type="entry name" value="PMR5N"/>
    <property type="match status" value="1"/>
</dbReference>
<dbReference type="PANTHER" id="PTHR32285:SF11">
    <property type="entry name" value="PROTEIN TRICHOME BIREFRINGENCE-LIKE 34"/>
    <property type="match status" value="1"/>
</dbReference>
<gene>
    <name evidence="11" type="ORF">HYC85_003211</name>
</gene>
<evidence type="ECO:0008006" key="13">
    <source>
        <dbReference type="Google" id="ProtNLM"/>
    </source>
</evidence>
<evidence type="ECO:0000256" key="3">
    <source>
        <dbReference type="ARBA" id="ARBA00022692"/>
    </source>
</evidence>
<keyword evidence="12" id="KW-1185">Reference proteome</keyword>
<keyword evidence="4" id="KW-0735">Signal-anchor</keyword>
<feature type="domain" description="Trichome birefringence-like C-terminal" evidence="9">
    <location>
        <begin position="182"/>
        <end position="465"/>
    </location>
</feature>
<evidence type="ECO:0000256" key="5">
    <source>
        <dbReference type="ARBA" id="ARBA00022989"/>
    </source>
</evidence>
<dbReference type="GO" id="GO:0005794">
    <property type="term" value="C:Golgi apparatus"/>
    <property type="evidence" value="ECO:0007669"/>
    <property type="project" value="TreeGrafter"/>
</dbReference>
<organism evidence="11 12">
    <name type="scientific">Camellia sinensis</name>
    <name type="common">Tea plant</name>
    <name type="synonym">Thea sinensis</name>
    <dbReference type="NCBI Taxonomy" id="4442"/>
    <lineage>
        <taxon>Eukaryota</taxon>
        <taxon>Viridiplantae</taxon>
        <taxon>Streptophyta</taxon>
        <taxon>Embryophyta</taxon>
        <taxon>Tracheophyta</taxon>
        <taxon>Spermatophyta</taxon>
        <taxon>Magnoliopsida</taxon>
        <taxon>eudicotyledons</taxon>
        <taxon>Gunneridae</taxon>
        <taxon>Pentapetalae</taxon>
        <taxon>asterids</taxon>
        <taxon>Ericales</taxon>
        <taxon>Theaceae</taxon>
        <taxon>Camellia</taxon>
    </lineage>
</organism>
<feature type="region of interest" description="Disordered" evidence="7">
    <location>
        <begin position="469"/>
        <end position="498"/>
    </location>
</feature>
<keyword evidence="6 8" id="KW-0472">Membrane</keyword>
<evidence type="ECO:0000256" key="4">
    <source>
        <dbReference type="ARBA" id="ARBA00022968"/>
    </source>
</evidence>
<dbReference type="Pfam" id="PF13839">
    <property type="entry name" value="PC-Esterase"/>
    <property type="match status" value="1"/>
</dbReference>
<comment type="similarity">
    <text evidence="2">Belongs to the PC-esterase family. TBL subfamily.</text>
</comment>
<dbReference type="InterPro" id="IPR026057">
    <property type="entry name" value="TBL_C"/>
</dbReference>
<dbReference type="PANTHER" id="PTHR32285">
    <property type="entry name" value="PROTEIN TRICHOME BIREFRINGENCE-LIKE 9-RELATED"/>
    <property type="match status" value="1"/>
</dbReference>
<dbReference type="Proteomes" id="UP000593564">
    <property type="component" value="Unassembled WGS sequence"/>
</dbReference>
<dbReference type="InterPro" id="IPR029962">
    <property type="entry name" value="TBL"/>
</dbReference>
<evidence type="ECO:0000313" key="12">
    <source>
        <dbReference type="Proteomes" id="UP000593564"/>
    </source>
</evidence>
<evidence type="ECO:0000259" key="10">
    <source>
        <dbReference type="Pfam" id="PF14416"/>
    </source>
</evidence>
<evidence type="ECO:0000256" key="7">
    <source>
        <dbReference type="SAM" id="MobiDB-lite"/>
    </source>
</evidence>
<evidence type="ECO:0000256" key="6">
    <source>
        <dbReference type="ARBA" id="ARBA00023136"/>
    </source>
</evidence>
<accession>A0A7J7IAP2</accession>
<dbReference type="EMBL" id="JACBKZ010000001">
    <property type="protein sequence ID" value="KAF5962002.1"/>
    <property type="molecule type" value="Genomic_DNA"/>
</dbReference>
<reference evidence="11 12" key="2">
    <citation type="submission" date="2020-07" db="EMBL/GenBank/DDBJ databases">
        <title>Genome assembly of wild tea tree DASZ reveals pedigree and selection history of tea varieties.</title>
        <authorList>
            <person name="Zhang W."/>
        </authorList>
    </citation>
    <scope>NUCLEOTIDE SEQUENCE [LARGE SCALE GENOMIC DNA]</scope>
    <source>
        <strain evidence="12">cv. G240</strain>
        <tissue evidence="11">Leaf</tissue>
    </source>
</reference>
<keyword evidence="5 8" id="KW-1133">Transmembrane helix</keyword>
<name>A0A7J7IAP2_CAMSI</name>
<proteinExistence type="inferred from homology"/>
<evidence type="ECO:0000256" key="1">
    <source>
        <dbReference type="ARBA" id="ARBA00004167"/>
    </source>
</evidence>
<dbReference type="AlphaFoldDB" id="A0A7J7IAP2"/>
<feature type="compositionally biased region" description="Polar residues" evidence="7">
    <location>
        <begin position="473"/>
        <end position="485"/>
    </location>
</feature>
<comment type="caution">
    <text evidence="11">The sequence shown here is derived from an EMBL/GenBank/DDBJ whole genome shotgun (WGS) entry which is preliminary data.</text>
</comment>
<comment type="subcellular location">
    <subcellularLocation>
        <location evidence="1">Membrane</location>
        <topology evidence="1">Single-pass membrane protein</topology>
    </subcellularLocation>
</comment>
<dbReference type="GO" id="GO:0016020">
    <property type="term" value="C:membrane"/>
    <property type="evidence" value="ECO:0007669"/>
    <property type="project" value="UniProtKB-SubCell"/>
</dbReference>
<evidence type="ECO:0000256" key="2">
    <source>
        <dbReference type="ARBA" id="ARBA00007727"/>
    </source>
</evidence>
<evidence type="ECO:0000313" key="11">
    <source>
        <dbReference type="EMBL" id="KAF5962002.1"/>
    </source>
</evidence>
<evidence type="ECO:0000259" key="9">
    <source>
        <dbReference type="Pfam" id="PF13839"/>
    </source>
</evidence>